<gene>
    <name evidence="9 11" type="primary">buk</name>
    <name evidence="11" type="ORF">FYJ66_08350</name>
</gene>
<keyword evidence="6 9" id="KW-0418">Kinase</keyword>
<evidence type="ECO:0000256" key="6">
    <source>
        <dbReference type="ARBA" id="ARBA00022777"/>
    </source>
</evidence>
<dbReference type="EC" id="2.7.2.7" evidence="9"/>
<dbReference type="SUPFAM" id="SSF53067">
    <property type="entry name" value="Actin-like ATPase domain"/>
    <property type="match status" value="2"/>
</dbReference>
<evidence type="ECO:0000313" key="11">
    <source>
        <dbReference type="EMBL" id="MST69592.1"/>
    </source>
</evidence>
<dbReference type="GO" id="GO:0047761">
    <property type="term" value="F:butyrate kinase activity"/>
    <property type="evidence" value="ECO:0007669"/>
    <property type="project" value="UniProtKB-UniRule"/>
</dbReference>
<evidence type="ECO:0000256" key="2">
    <source>
        <dbReference type="ARBA" id="ARBA00008748"/>
    </source>
</evidence>
<organism evidence="11">
    <name type="scientific">Baileyella intestinalis</name>
    <dbReference type="NCBI Taxonomy" id="2606709"/>
    <lineage>
        <taxon>Bacteria</taxon>
        <taxon>Bacillati</taxon>
        <taxon>Bacillota</taxon>
        <taxon>Clostridia</taxon>
        <taxon>Peptostreptococcales</taxon>
        <taxon>Anaerovoracaceae</taxon>
        <taxon>Baileyella</taxon>
    </lineage>
</organism>
<dbReference type="NCBIfam" id="TIGR02707">
    <property type="entry name" value="butyr_kinase"/>
    <property type="match status" value="1"/>
</dbReference>
<dbReference type="NCBIfam" id="NF002834">
    <property type="entry name" value="PRK03011.1-5"/>
    <property type="match status" value="1"/>
</dbReference>
<dbReference type="RefSeq" id="WP_154573060.1">
    <property type="nucleotide sequence ID" value="NZ_VUNB01000006.1"/>
</dbReference>
<dbReference type="InterPro" id="IPR023865">
    <property type="entry name" value="Aliphatic_acid_kinase_CS"/>
</dbReference>
<accession>A0A6A8M8C8</accession>
<dbReference type="PANTHER" id="PTHR21060:SF3">
    <property type="entry name" value="BUTYRATE KINASE 2-RELATED"/>
    <property type="match status" value="1"/>
</dbReference>
<dbReference type="InterPro" id="IPR011245">
    <property type="entry name" value="Butyrate_kin"/>
</dbReference>
<dbReference type="InterPro" id="IPR043129">
    <property type="entry name" value="ATPase_NBD"/>
</dbReference>
<dbReference type="Pfam" id="PF00871">
    <property type="entry name" value="Acetate_kinase"/>
    <property type="match status" value="1"/>
</dbReference>
<keyword evidence="7 9" id="KW-0067">ATP-binding</keyword>
<name>A0A6A8M8C8_9FIRM</name>
<keyword evidence="3 9" id="KW-0963">Cytoplasm</keyword>
<dbReference type="AlphaFoldDB" id="A0A6A8M8C8"/>
<evidence type="ECO:0000256" key="1">
    <source>
        <dbReference type="ARBA" id="ARBA00004496"/>
    </source>
</evidence>
<dbReference type="PROSITE" id="PS01075">
    <property type="entry name" value="ACETATE_KINASE_1"/>
    <property type="match status" value="1"/>
</dbReference>
<keyword evidence="5 9" id="KW-0547">Nucleotide-binding</keyword>
<comment type="catalytic activity">
    <reaction evidence="8 9">
        <text>butanoate + ATP = butanoyl phosphate + ADP</text>
        <dbReference type="Rhea" id="RHEA:13585"/>
        <dbReference type="ChEBI" id="CHEBI:17968"/>
        <dbReference type="ChEBI" id="CHEBI:30616"/>
        <dbReference type="ChEBI" id="CHEBI:58079"/>
        <dbReference type="ChEBI" id="CHEBI:456216"/>
        <dbReference type="EC" id="2.7.2.7"/>
    </reaction>
</comment>
<evidence type="ECO:0000256" key="5">
    <source>
        <dbReference type="ARBA" id="ARBA00022741"/>
    </source>
</evidence>
<dbReference type="CDD" id="cd24011">
    <property type="entry name" value="ASKHA_NBD_BK"/>
    <property type="match status" value="1"/>
</dbReference>
<evidence type="ECO:0000256" key="3">
    <source>
        <dbReference type="ARBA" id="ARBA00022490"/>
    </source>
</evidence>
<dbReference type="GO" id="GO:0006083">
    <property type="term" value="P:acetate metabolic process"/>
    <property type="evidence" value="ECO:0007669"/>
    <property type="project" value="TreeGrafter"/>
</dbReference>
<evidence type="ECO:0000256" key="4">
    <source>
        <dbReference type="ARBA" id="ARBA00022679"/>
    </source>
</evidence>
<evidence type="ECO:0000256" key="9">
    <source>
        <dbReference type="HAMAP-Rule" id="MF_00542"/>
    </source>
</evidence>
<protein>
    <recommendedName>
        <fullName evidence="9">Probable butyrate kinase</fullName>
        <shortName evidence="9">BK</shortName>
        <ecNumber evidence="9">2.7.2.7</ecNumber>
    </recommendedName>
    <alternativeName>
        <fullName evidence="9">Branched-chain carboxylic acid kinase</fullName>
    </alternativeName>
</protein>
<evidence type="ECO:0000256" key="10">
    <source>
        <dbReference type="RuleBase" id="RU003835"/>
    </source>
</evidence>
<proteinExistence type="inferred from homology"/>
<dbReference type="PANTHER" id="PTHR21060">
    <property type="entry name" value="ACETATE KINASE"/>
    <property type="match status" value="1"/>
</dbReference>
<dbReference type="PRINTS" id="PR00471">
    <property type="entry name" value="ACETATEKNASE"/>
</dbReference>
<dbReference type="EMBL" id="VUNB01000006">
    <property type="protein sequence ID" value="MST69592.1"/>
    <property type="molecule type" value="Genomic_DNA"/>
</dbReference>
<sequence>MEQEKKYRIVVINPGSTSTKVGVFMNEQKVFVERIYHDSSEMARFETIQSQLGYRTLLVERLCQQNEVKLDQVDAFVGCGGGMLSCKSGVYRINEKLIYDCETAAAGVHHPAMLAAQICRRLVNKYGGRGFTVDPPDTDEFQDVARISGLKGVYRESRVHCLNQKAVAREYCRENNLTYEDCNFIVVHMGGGISVTAHRKGEMIDSNDVLAGDGPMTPTRAGSIPTTKILKMAFSGKYSYDQLEERLTRKGGLIDQLGTDDVQEIERRITEENDRYAALIFDGMIYQVAKYIGECAVVLKGHVDGILITGGMSRSEYITGMLKDYVEWLAPVWIKPGEMEMEALASGAYRALTGRQEILTYTGVPVFKGYHSRRYHI</sequence>
<dbReference type="Gene3D" id="3.30.420.40">
    <property type="match status" value="2"/>
</dbReference>
<dbReference type="PROSITE" id="PS01076">
    <property type="entry name" value="ACETATE_KINASE_2"/>
    <property type="match status" value="1"/>
</dbReference>
<comment type="caution">
    <text evidence="11">The sequence shown here is derived from an EMBL/GenBank/DDBJ whole genome shotgun (WGS) entry which is preliminary data.</text>
</comment>
<reference evidence="11" key="1">
    <citation type="submission" date="2019-09" db="EMBL/GenBank/DDBJ databases">
        <title>In-depth cultivation of the pig gut microbiome towards novel bacterial diversity and tailored functional studies.</title>
        <authorList>
            <person name="Wylensek D."/>
            <person name="Hitch T.C.A."/>
            <person name="Clavel T."/>
        </authorList>
    </citation>
    <scope>NUCLEOTIDE SEQUENCE</scope>
    <source>
        <strain evidence="11">RF-744-FAT-WT-3</strain>
    </source>
</reference>
<evidence type="ECO:0000256" key="8">
    <source>
        <dbReference type="ARBA" id="ARBA00048596"/>
    </source>
</evidence>
<dbReference type="GO" id="GO:0005737">
    <property type="term" value="C:cytoplasm"/>
    <property type="evidence" value="ECO:0007669"/>
    <property type="project" value="UniProtKB-SubCell"/>
</dbReference>
<dbReference type="PIRSF" id="PIRSF036458">
    <property type="entry name" value="Butyrate_kin"/>
    <property type="match status" value="1"/>
</dbReference>
<keyword evidence="4 9" id="KW-0808">Transferase</keyword>
<dbReference type="InterPro" id="IPR000890">
    <property type="entry name" value="Aliphatic_acid_kin_short-chain"/>
</dbReference>
<comment type="subcellular location">
    <subcellularLocation>
        <location evidence="1 9">Cytoplasm</location>
    </subcellularLocation>
</comment>
<dbReference type="GO" id="GO:0005524">
    <property type="term" value="F:ATP binding"/>
    <property type="evidence" value="ECO:0007669"/>
    <property type="project" value="UniProtKB-KW"/>
</dbReference>
<comment type="similarity">
    <text evidence="2 9 10">Belongs to the acetokinase family.</text>
</comment>
<dbReference type="GO" id="GO:0008776">
    <property type="term" value="F:acetate kinase activity"/>
    <property type="evidence" value="ECO:0007669"/>
    <property type="project" value="TreeGrafter"/>
</dbReference>
<dbReference type="HAMAP" id="MF_00542">
    <property type="entry name" value="Butyrate_kinase"/>
    <property type="match status" value="1"/>
</dbReference>
<evidence type="ECO:0000256" key="7">
    <source>
        <dbReference type="ARBA" id="ARBA00022840"/>
    </source>
</evidence>